<dbReference type="EMBL" id="GIFC01009413">
    <property type="protein sequence ID" value="MXU91496.1"/>
    <property type="molecule type" value="Transcribed_RNA"/>
</dbReference>
<feature type="transmembrane region" description="Helical" evidence="1">
    <location>
        <begin position="79"/>
        <end position="108"/>
    </location>
</feature>
<evidence type="ECO:0008006" key="4">
    <source>
        <dbReference type="Google" id="ProtNLM"/>
    </source>
</evidence>
<evidence type="ECO:0000313" key="3">
    <source>
        <dbReference type="EMBL" id="MXU91496.1"/>
    </source>
</evidence>
<keyword evidence="1" id="KW-0472">Membrane</keyword>
<evidence type="ECO:0000256" key="1">
    <source>
        <dbReference type="SAM" id="Phobius"/>
    </source>
</evidence>
<proteinExistence type="predicted"/>
<feature type="chain" id="PRO_5025403197" description="Secreted protein" evidence="2">
    <location>
        <begin position="23"/>
        <end position="123"/>
    </location>
</feature>
<accession>A0A6B0UPF7</accession>
<protein>
    <recommendedName>
        <fullName evidence="4">Secreted protein</fullName>
    </recommendedName>
</protein>
<feature type="signal peptide" evidence="2">
    <location>
        <begin position="1"/>
        <end position="22"/>
    </location>
</feature>
<dbReference type="AlphaFoldDB" id="A0A6B0UPF7"/>
<name>A0A6B0UPF7_IXORI</name>
<keyword evidence="1" id="KW-1133">Transmembrane helix</keyword>
<organism evidence="3">
    <name type="scientific">Ixodes ricinus</name>
    <name type="common">Common tick</name>
    <name type="synonym">Acarus ricinus</name>
    <dbReference type="NCBI Taxonomy" id="34613"/>
    <lineage>
        <taxon>Eukaryota</taxon>
        <taxon>Metazoa</taxon>
        <taxon>Ecdysozoa</taxon>
        <taxon>Arthropoda</taxon>
        <taxon>Chelicerata</taxon>
        <taxon>Arachnida</taxon>
        <taxon>Acari</taxon>
        <taxon>Parasitiformes</taxon>
        <taxon>Ixodida</taxon>
        <taxon>Ixodoidea</taxon>
        <taxon>Ixodidae</taxon>
        <taxon>Ixodinae</taxon>
        <taxon>Ixodes</taxon>
    </lineage>
</organism>
<reference evidence="3" key="1">
    <citation type="submission" date="2019-12" db="EMBL/GenBank/DDBJ databases">
        <title>An insight into the sialome of adult female Ixodes ricinus ticks feeding for 6 days.</title>
        <authorList>
            <person name="Perner J."/>
            <person name="Ribeiro J.M.C."/>
        </authorList>
    </citation>
    <scope>NUCLEOTIDE SEQUENCE</scope>
    <source>
        <strain evidence="3">Semi-engorged</strain>
        <tissue evidence="3">Salivary glands</tissue>
    </source>
</reference>
<keyword evidence="2" id="KW-0732">Signal</keyword>
<keyword evidence="1" id="KW-0812">Transmembrane</keyword>
<sequence length="123" mass="14317">MTDKLFWVWSLFLICFRWRGECANDPHLFLPPLCCSILHRVIPHWQHVLFVPFFLGQFCSFGCPTHIQKKMHTFSSFSSLVVFFPVLGIPLLLYAFFFFFCGLMLGIFECVLLVSGEWGICVV</sequence>
<evidence type="ECO:0000256" key="2">
    <source>
        <dbReference type="SAM" id="SignalP"/>
    </source>
</evidence>